<accession>A0A158GWD5</accession>
<sequence>MKLSVKLTMSVVSTSAGFAQNAPQPNVASNG</sequence>
<dbReference type="Proteomes" id="UP000054683">
    <property type="component" value="Unassembled WGS sequence"/>
</dbReference>
<dbReference type="AlphaFoldDB" id="A0A158GWD5"/>
<dbReference type="EMBL" id="FCOK02000021">
    <property type="protein sequence ID" value="SAL36494.1"/>
    <property type="molecule type" value="Genomic_DNA"/>
</dbReference>
<reference evidence="1 2" key="1">
    <citation type="submission" date="2016-01" db="EMBL/GenBank/DDBJ databases">
        <authorList>
            <person name="Oliw E.H."/>
        </authorList>
    </citation>
    <scope>NUCLEOTIDE SEQUENCE [LARGE SCALE GENOMIC DNA]</scope>
    <source>
        <strain evidence="1">LMG 27134</strain>
    </source>
</reference>
<name>A0A158GWD5_9BURK</name>
<organism evidence="1 2">
    <name type="scientific">Caballeronia udeis</name>
    <dbReference type="NCBI Taxonomy" id="1232866"/>
    <lineage>
        <taxon>Bacteria</taxon>
        <taxon>Pseudomonadati</taxon>
        <taxon>Pseudomonadota</taxon>
        <taxon>Betaproteobacteria</taxon>
        <taxon>Burkholderiales</taxon>
        <taxon>Burkholderiaceae</taxon>
        <taxon>Caballeronia</taxon>
    </lineage>
</organism>
<gene>
    <name evidence="1" type="ORF">AWB69_03496</name>
</gene>
<evidence type="ECO:0000313" key="1">
    <source>
        <dbReference type="EMBL" id="SAL36494.1"/>
    </source>
</evidence>
<evidence type="ECO:0000313" key="2">
    <source>
        <dbReference type="Proteomes" id="UP000054683"/>
    </source>
</evidence>
<proteinExistence type="predicted"/>
<protein>
    <submittedName>
        <fullName evidence="1">Uncharacterized protein</fullName>
    </submittedName>
</protein>